<evidence type="ECO:0008006" key="5">
    <source>
        <dbReference type="Google" id="ProtNLM"/>
    </source>
</evidence>
<evidence type="ECO:0000313" key="4">
    <source>
        <dbReference type="Proteomes" id="UP000826146"/>
    </source>
</evidence>
<proteinExistence type="predicted"/>
<sequence>MIKLNPKRSKFVIEDKLCDHLDLDVIEVAKVIKRTVDEQMAIGIEMELRKNGGNVDEFTMVAYGGNGPLHACGIAYHAGIQKILFPPFASVFSALGAGNMKPLHIHERSGYIVLYEPIERKLFDEYERMNEYIEELERKGKEDLKRQGYDTTHVQHRLEMDMRYGNQRVTTSVVLDINRFNHVGDVLRAIRTFSDVYAKRYGKGVEAPEAGVRVQTVRVATFIDTDVVHFKELYTNHKRTIPPAKSHRKVHFVDENEPIETPIYDESVLSADYVIHGPAIVTTKSTTYLVEKNWRIEPTPQGAVWLLKENVKAK</sequence>
<keyword evidence="4" id="KW-1185">Reference proteome</keyword>
<dbReference type="InterPro" id="IPR049517">
    <property type="entry name" value="ACX-like_C"/>
</dbReference>
<feature type="domain" description="Hydantoinase A/oxoprolinase" evidence="1">
    <location>
        <begin position="13"/>
        <end position="98"/>
    </location>
</feature>
<dbReference type="Proteomes" id="UP000826146">
    <property type="component" value="Chromosome"/>
</dbReference>
<dbReference type="Pfam" id="PF19278">
    <property type="entry name" value="Hydant_A_C"/>
    <property type="match status" value="1"/>
</dbReference>
<evidence type="ECO:0000313" key="3">
    <source>
        <dbReference type="EMBL" id="BCZ18950.1"/>
    </source>
</evidence>
<accession>A0ABM7SE10</accession>
<protein>
    <recommendedName>
        <fullName evidence="5">Hydantoinase A/oxoprolinase domain-containing protein</fullName>
    </recommendedName>
</protein>
<dbReference type="InterPro" id="IPR002821">
    <property type="entry name" value="Hydantoinase_A"/>
</dbReference>
<reference evidence="3 4" key="1">
    <citation type="submission" date="2021-07" db="EMBL/GenBank/DDBJ databases">
        <title>Novel Helicobacter sp. Isolated from a cat.</title>
        <authorList>
            <person name="Rimbara E."/>
            <person name="Suzuki M."/>
        </authorList>
    </citation>
    <scope>NUCLEOTIDE SEQUENCE [LARGE SCALE GENOMIC DNA]</scope>
    <source>
        <strain evidence="4">NHP19-012</strain>
    </source>
</reference>
<dbReference type="InterPro" id="IPR045079">
    <property type="entry name" value="Oxoprolinase-like"/>
</dbReference>
<dbReference type="PANTHER" id="PTHR11365">
    <property type="entry name" value="5-OXOPROLINASE RELATED"/>
    <property type="match status" value="1"/>
</dbReference>
<dbReference type="EMBL" id="AP024819">
    <property type="protein sequence ID" value="BCZ18950.1"/>
    <property type="molecule type" value="Genomic_DNA"/>
</dbReference>
<organism evidence="3 4">
    <name type="scientific">Helicobacter gastrofelis</name>
    <dbReference type="NCBI Taxonomy" id="2849642"/>
    <lineage>
        <taxon>Bacteria</taxon>
        <taxon>Pseudomonadati</taxon>
        <taxon>Campylobacterota</taxon>
        <taxon>Epsilonproteobacteria</taxon>
        <taxon>Campylobacterales</taxon>
        <taxon>Helicobacteraceae</taxon>
        <taxon>Helicobacter</taxon>
    </lineage>
</organism>
<evidence type="ECO:0000259" key="2">
    <source>
        <dbReference type="Pfam" id="PF19278"/>
    </source>
</evidence>
<feature type="domain" description="Acetophenone carboxylase-like C-terminal" evidence="2">
    <location>
        <begin position="125"/>
        <end position="295"/>
    </location>
</feature>
<evidence type="ECO:0000259" key="1">
    <source>
        <dbReference type="Pfam" id="PF01968"/>
    </source>
</evidence>
<dbReference type="PANTHER" id="PTHR11365:SF23">
    <property type="entry name" value="HYPOTHETICAL 5-OXOPROLINASE (EUROFUNG)-RELATED"/>
    <property type="match status" value="1"/>
</dbReference>
<dbReference type="Pfam" id="PF01968">
    <property type="entry name" value="Hydantoinase_A"/>
    <property type="match status" value="1"/>
</dbReference>
<name>A0ABM7SE10_9HELI</name>
<gene>
    <name evidence="3" type="ORF">NHP190012_05920</name>
</gene>